<keyword evidence="2" id="KW-0325">Glycoprotein</keyword>
<evidence type="ECO:0000256" key="1">
    <source>
        <dbReference type="ARBA" id="ARBA00022679"/>
    </source>
</evidence>
<keyword evidence="5" id="KW-1185">Reference proteome</keyword>
<proteinExistence type="predicted"/>
<dbReference type="InterPro" id="IPR037359">
    <property type="entry name" value="NST/OST"/>
</dbReference>
<evidence type="ECO:0000256" key="2">
    <source>
        <dbReference type="ARBA" id="ARBA00023180"/>
    </source>
</evidence>
<dbReference type="RefSeq" id="WP_317706616.1">
    <property type="nucleotide sequence ID" value="NZ_AP024714.1"/>
</dbReference>
<evidence type="ECO:0000313" key="4">
    <source>
        <dbReference type="EMBL" id="BCX81704.1"/>
    </source>
</evidence>
<dbReference type="InterPro" id="IPR027417">
    <property type="entry name" value="P-loop_NTPase"/>
</dbReference>
<dbReference type="PANTHER" id="PTHR10605:SF56">
    <property type="entry name" value="BIFUNCTIONAL HEPARAN SULFATE N-DEACETYLASE_N-SULFOTRANSFERASE"/>
    <property type="match status" value="1"/>
</dbReference>
<reference evidence="5" key="1">
    <citation type="journal article" date="2024" name="Int. J. Syst. Evol. Microbiol.">
        <title>Methylomarinovum tepidoasis sp. nov., a moderately thermophilic methanotroph of the family Methylothermaceae isolated from a deep-sea hydrothermal field.</title>
        <authorList>
            <person name="Hirayama H."/>
            <person name="Takaki Y."/>
            <person name="Abe M."/>
            <person name="Miyazaki M."/>
            <person name="Uematsu K."/>
            <person name="Matsui Y."/>
            <person name="Takai K."/>
        </authorList>
    </citation>
    <scope>NUCLEOTIDE SEQUENCE [LARGE SCALE GENOMIC DNA]</scope>
    <source>
        <strain evidence="5">IT-9</strain>
    </source>
</reference>
<gene>
    <name evidence="4" type="ORF">MIT9_P1282</name>
</gene>
<evidence type="ECO:0000313" key="5">
    <source>
        <dbReference type="Proteomes" id="UP001321825"/>
    </source>
</evidence>
<organism evidence="4 5">
    <name type="scientific">Methylomarinovum caldicuralii</name>
    <dbReference type="NCBI Taxonomy" id="438856"/>
    <lineage>
        <taxon>Bacteria</taxon>
        <taxon>Pseudomonadati</taxon>
        <taxon>Pseudomonadota</taxon>
        <taxon>Gammaproteobacteria</taxon>
        <taxon>Methylococcales</taxon>
        <taxon>Methylothermaceae</taxon>
        <taxon>Methylomarinovum</taxon>
    </lineage>
</organism>
<name>A0AAU9C6V9_9GAMM</name>
<protein>
    <recommendedName>
        <fullName evidence="3">Sulfotransferase domain-containing protein</fullName>
    </recommendedName>
</protein>
<accession>A0AAU9C6V9</accession>
<sequence length="342" mass="39654">MPETAPWTPLRFLGAAASRQQASATAGTAAAAEARFPDFFLVGAPRCGTTAMSHYLGHHPQVCFSKPKEPHFFSLLRQLMPQMTVADYLAHCFPHYDPQRHRAVGEGSVSYLYDETAIATILRYNPDARFIVMVRNPVDLVYSYHARLVALLDEDVEDFASAWRLQEARARGERIPKTCRNPFLLQYAEIGRLGKYLERLWNQAGRERCLVQVFDDFITDPHQVYRSILDFIGVEDDGRAEFPPRESNKVARFKWLQRWLKRPPTQVASFAATLEHQRRRKQGKRKSALKRLRKRLLKWNTVYRPRPPLPRELRAELVETFTADIDRLGALLERDLSHWKRI</sequence>
<dbReference type="SUPFAM" id="SSF52540">
    <property type="entry name" value="P-loop containing nucleoside triphosphate hydrolases"/>
    <property type="match status" value="1"/>
</dbReference>
<dbReference type="GO" id="GO:0008146">
    <property type="term" value="F:sulfotransferase activity"/>
    <property type="evidence" value="ECO:0007669"/>
    <property type="project" value="InterPro"/>
</dbReference>
<dbReference type="InterPro" id="IPR000863">
    <property type="entry name" value="Sulfotransferase_dom"/>
</dbReference>
<dbReference type="Proteomes" id="UP001321825">
    <property type="component" value="Chromosome"/>
</dbReference>
<feature type="domain" description="Sulfotransferase" evidence="3">
    <location>
        <begin position="37"/>
        <end position="235"/>
    </location>
</feature>
<dbReference type="Gene3D" id="3.40.50.300">
    <property type="entry name" value="P-loop containing nucleotide triphosphate hydrolases"/>
    <property type="match status" value="1"/>
</dbReference>
<dbReference type="AlphaFoldDB" id="A0AAU9C6V9"/>
<dbReference type="Pfam" id="PF00685">
    <property type="entry name" value="Sulfotransfer_1"/>
    <property type="match status" value="1"/>
</dbReference>
<dbReference type="PANTHER" id="PTHR10605">
    <property type="entry name" value="HEPARAN SULFATE SULFOTRANSFERASE"/>
    <property type="match status" value="1"/>
</dbReference>
<evidence type="ECO:0000259" key="3">
    <source>
        <dbReference type="Pfam" id="PF00685"/>
    </source>
</evidence>
<keyword evidence="1" id="KW-0808">Transferase</keyword>
<dbReference type="EMBL" id="AP024714">
    <property type="protein sequence ID" value="BCX81704.1"/>
    <property type="molecule type" value="Genomic_DNA"/>
</dbReference>
<dbReference type="KEGG" id="mcau:MIT9_P1282"/>